<evidence type="ECO:0000313" key="1">
    <source>
        <dbReference type="EMBL" id="PPK73667.1"/>
    </source>
</evidence>
<dbReference type="Proteomes" id="UP000238071">
    <property type="component" value="Unassembled WGS sequence"/>
</dbReference>
<keyword evidence="2" id="KW-1185">Reference proteome</keyword>
<reference evidence="1 2" key="1">
    <citation type="submission" date="2018-02" db="EMBL/GenBank/DDBJ databases">
        <title>Subsurface microbial communities from deep shales in Ohio and West Virginia, USA.</title>
        <authorList>
            <person name="Wrighton K."/>
        </authorList>
    </citation>
    <scope>NUCLEOTIDE SEQUENCE [LARGE SCALE GENOMIC DNA]</scope>
    <source>
        <strain evidence="1 2">OWC-G53F</strain>
    </source>
</reference>
<sequence length="107" mass="11153">MIINWVAAKAQQFLPVHDTGLDELSANFDFALSAEIMELLYLYGQSDDGMAAGAVADDCMNAESGIASGTSTESGEGTVAGARQQVEAAEAAVISRFALDEHELALA</sequence>
<organism evidence="1 2">
    <name type="scientific">Methylobacter tundripaludum</name>
    <dbReference type="NCBI Taxonomy" id="173365"/>
    <lineage>
        <taxon>Bacteria</taxon>
        <taxon>Pseudomonadati</taxon>
        <taxon>Pseudomonadota</taxon>
        <taxon>Gammaproteobacteria</taxon>
        <taxon>Methylococcales</taxon>
        <taxon>Methylococcaceae</taxon>
        <taxon>Methylobacter</taxon>
    </lineage>
</organism>
<protein>
    <submittedName>
        <fullName evidence="1">Uncharacterized protein</fullName>
    </submittedName>
</protein>
<dbReference type="AlphaFoldDB" id="A0A2S6H871"/>
<name>A0A2S6H871_9GAMM</name>
<dbReference type="EMBL" id="PTIY01000001">
    <property type="protein sequence ID" value="PPK73667.1"/>
    <property type="molecule type" value="Genomic_DNA"/>
</dbReference>
<accession>A0A2S6H871</accession>
<comment type="caution">
    <text evidence="1">The sequence shown here is derived from an EMBL/GenBank/DDBJ whole genome shotgun (WGS) entry which is preliminary data.</text>
</comment>
<gene>
    <name evidence="1" type="ORF">B0F88_101197</name>
</gene>
<dbReference type="RefSeq" id="WP_104422067.1">
    <property type="nucleotide sequence ID" value="NZ_PTIY01000001.1"/>
</dbReference>
<proteinExistence type="predicted"/>
<evidence type="ECO:0000313" key="2">
    <source>
        <dbReference type="Proteomes" id="UP000238071"/>
    </source>
</evidence>
<dbReference type="OrthoDB" id="9972908at2"/>